<name>A0A2G4YRE6_9PROT</name>
<evidence type="ECO:0000313" key="9">
    <source>
        <dbReference type="Proteomes" id="UP000229730"/>
    </source>
</evidence>
<keyword evidence="9" id="KW-1185">Reference proteome</keyword>
<dbReference type="AlphaFoldDB" id="A0A2G4YRE6"/>
<dbReference type="GO" id="GO:0008289">
    <property type="term" value="F:lipid binding"/>
    <property type="evidence" value="ECO:0007669"/>
    <property type="project" value="UniProtKB-KW"/>
</dbReference>
<evidence type="ECO:0000256" key="5">
    <source>
        <dbReference type="ARBA" id="ARBA00023121"/>
    </source>
</evidence>
<organism evidence="8 9">
    <name type="scientific">Paremcibacter congregatus</name>
    <dbReference type="NCBI Taxonomy" id="2043170"/>
    <lineage>
        <taxon>Bacteria</taxon>
        <taxon>Pseudomonadati</taxon>
        <taxon>Pseudomonadota</taxon>
        <taxon>Alphaproteobacteria</taxon>
        <taxon>Emcibacterales</taxon>
        <taxon>Emcibacteraceae</taxon>
        <taxon>Paremcibacter</taxon>
    </lineage>
</organism>
<proteinExistence type="inferred from homology"/>
<keyword evidence="4" id="KW-0809">Transit peptide</keyword>
<feature type="domain" description="COQ9 C-terminal" evidence="7">
    <location>
        <begin position="122"/>
        <end position="191"/>
    </location>
</feature>
<evidence type="ECO:0000259" key="7">
    <source>
        <dbReference type="Pfam" id="PF08511"/>
    </source>
</evidence>
<evidence type="ECO:0000256" key="3">
    <source>
        <dbReference type="ARBA" id="ARBA00022688"/>
    </source>
</evidence>
<sequence>MTKKPSDIPDDWRAPLLVAALPHVPFDGWSDQTLTRAAEEIGLNPGIAKLAFPSGAIDMIDLMAQQRDQMMVEACPPEKLAQMKIREKITFLVRTRIEAEDPLRDAARAAVAYLALPTHSAQGLKMMYRTVDLMWKTTGDPSTDFNYYTKRLTLSGVYSTTLLYWLNDDSADRQDTWAFLDRRIENVIQFEKGKARARKLSERLPDITSSFWKNVSRLRYPAR</sequence>
<comment type="pathway">
    <text evidence="1">Cofactor biosynthesis; ubiquinone biosynthesis.</text>
</comment>
<evidence type="ECO:0000313" key="8">
    <source>
        <dbReference type="EMBL" id="PHZ84909.1"/>
    </source>
</evidence>
<dbReference type="InterPro" id="IPR013718">
    <property type="entry name" value="COQ9_C"/>
</dbReference>
<accession>A0A2G4YRE6</accession>
<dbReference type="InterPro" id="IPR012762">
    <property type="entry name" value="Ubiq_biosynth_COQ9"/>
</dbReference>
<dbReference type="PANTHER" id="PTHR21427">
    <property type="entry name" value="UBIQUINONE BIOSYNTHESIS PROTEIN COQ9, MITOCHONDRIAL"/>
    <property type="match status" value="1"/>
</dbReference>
<evidence type="ECO:0000256" key="1">
    <source>
        <dbReference type="ARBA" id="ARBA00004749"/>
    </source>
</evidence>
<comment type="function">
    <text evidence="6">Membrane-associated protein that warps the membrane surface to access and bind aromatic isoprenes with high specificity, including ubiquinone (CoQ) isoprene intermediates and presents them directly to COQ7, therefore facilitating the COQ7-mediated hydroxylase step. Participates in the biosynthesis of coenzyme Q, also named ubiquinone, an essential lipid-soluble electron transporter for aerobic cellular respiration.</text>
</comment>
<dbReference type="RefSeq" id="WP_099472481.1">
    <property type="nucleotide sequence ID" value="NZ_CP041025.1"/>
</dbReference>
<comment type="caution">
    <text evidence="8">The sequence shown here is derived from an EMBL/GenBank/DDBJ whole genome shotgun (WGS) entry which is preliminary data.</text>
</comment>
<dbReference type="Pfam" id="PF08511">
    <property type="entry name" value="COQ9"/>
    <property type="match status" value="1"/>
</dbReference>
<dbReference type="PANTHER" id="PTHR21427:SF19">
    <property type="entry name" value="UBIQUINONE BIOSYNTHESIS PROTEIN COQ9, MITOCHONDRIAL"/>
    <property type="match status" value="1"/>
</dbReference>
<reference evidence="8 9" key="1">
    <citation type="submission" date="2017-10" db="EMBL/GenBank/DDBJ databases">
        <title>Frigbacter circumglobatus gen. nov. sp. nov., isolated from sediment cultured in situ.</title>
        <authorList>
            <person name="Zhao Z."/>
        </authorList>
    </citation>
    <scope>NUCLEOTIDE SEQUENCE [LARGE SCALE GENOMIC DNA]</scope>
    <source>
        <strain evidence="8 9">ZYL</strain>
    </source>
</reference>
<dbReference type="GO" id="GO:0006744">
    <property type="term" value="P:ubiquinone biosynthetic process"/>
    <property type="evidence" value="ECO:0007669"/>
    <property type="project" value="UniProtKB-KW"/>
</dbReference>
<keyword evidence="3" id="KW-0831">Ubiquinone biosynthesis</keyword>
<keyword evidence="5" id="KW-0446">Lipid-binding</keyword>
<dbReference type="InParanoid" id="A0A2G4YRE6"/>
<evidence type="ECO:0000256" key="6">
    <source>
        <dbReference type="ARBA" id="ARBA00058104"/>
    </source>
</evidence>
<dbReference type="Proteomes" id="UP000229730">
    <property type="component" value="Unassembled WGS sequence"/>
</dbReference>
<dbReference type="EMBL" id="PDEM01000020">
    <property type="protein sequence ID" value="PHZ84909.1"/>
    <property type="molecule type" value="Genomic_DNA"/>
</dbReference>
<dbReference type="OrthoDB" id="7201143at2"/>
<evidence type="ECO:0000256" key="4">
    <source>
        <dbReference type="ARBA" id="ARBA00022946"/>
    </source>
</evidence>
<gene>
    <name evidence="8" type="ORF">CRD36_09290</name>
</gene>
<protein>
    <submittedName>
        <fullName evidence="8">COQ9 family protein</fullName>
    </submittedName>
</protein>
<dbReference type="NCBIfam" id="TIGR02396">
    <property type="entry name" value="diverge_rpsU"/>
    <property type="match status" value="1"/>
</dbReference>
<comment type="similarity">
    <text evidence="2">Belongs to the COQ9 family.</text>
</comment>
<evidence type="ECO:0000256" key="2">
    <source>
        <dbReference type="ARBA" id="ARBA00010766"/>
    </source>
</evidence>
<dbReference type="Gene3D" id="1.10.357.10">
    <property type="entry name" value="Tetracycline Repressor, domain 2"/>
    <property type="match status" value="1"/>
</dbReference>